<dbReference type="InterPro" id="IPR017850">
    <property type="entry name" value="Alkaline_phosphatase_core_sf"/>
</dbReference>
<sequence>MLFLMGGPPQHSTWDPKPDAPAEVRGEFGPIDTNVPGVRICSLFPLVSRHADKLCFLRAVSTGDNAHSSSGYYMLTGVPHSPMNAENVNPGPPNDWPTIGAVVRRLRGDSGGLPSAVRLPMHIFNTDNSVWPGQDAGFLGRASDPWLFRCEPAAPAFRIPEFNLTADVPINRLGDRRGLLHRLDRSLAATTHSLSWDGYDPLRDRAFDLLGSAKARAAFDLGRESPAMRDRYGRTHFGQSCLLARRLIEAGVGLVHVNWFRGPDEPSDAPCWDSHANESQRLKTVLAPTADRAIAVLLEDLTQLGLLDETLVVCASEFGRTPRLNGRGGRDHWGHVFSVALAGGGIKGGQVYGSSDKHGGQPSEGRVTPQDLTATVLHCLGYEPHTEIRDTLGRPLAVSKGEVIRAII</sequence>
<evidence type="ECO:0000313" key="1">
    <source>
        <dbReference type="EMBL" id="OWK46853.1"/>
    </source>
</evidence>
<dbReference type="SUPFAM" id="SSF53649">
    <property type="entry name" value="Alkaline phosphatase-like"/>
    <property type="match status" value="1"/>
</dbReference>
<accession>A0A225E112</accession>
<proteinExistence type="predicted"/>
<dbReference type="PANTHER" id="PTHR43737">
    <property type="entry name" value="BLL7424 PROTEIN"/>
    <property type="match status" value="1"/>
</dbReference>
<reference evidence="2" key="1">
    <citation type="submission" date="2017-06" db="EMBL/GenBank/DDBJ databases">
        <title>Genome analysis of Fimbriiglobus ruber SP5, the first member of the order Planctomycetales with confirmed chitinolytic capability.</title>
        <authorList>
            <person name="Ravin N.V."/>
            <person name="Rakitin A.L."/>
            <person name="Ivanova A.A."/>
            <person name="Beletsky A.V."/>
            <person name="Kulichevskaya I.S."/>
            <person name="Mardanov A.V."/>
            <person name="Dedysh S.N."/>
        </authorList>
    </citation>
    <scope>NUCLEOTIDE SEQUENCE [LARGE SCALE GENOMIC DNA]</scope>
    <source>
        <strain evidence="2">SP5</strain>
    </source>
</reference>
<dbReference type="Gene3D" id="3.40.720.10">
    <property type="entry name" value="Alkaline Phosphatase, subunit A"/>
    <property type="match status" value="1"/>
</dbReference>
<keyword evidence="2" id="KW-1185">Reference proteome</keyword>
<dbReference type="EMBL" id="NIDE01000001">
    <property type="protein sequence ID" value="OWK46853.1"/>
    <property type="molecule type" value="Genomic_DNA"/>
</dbReference>
<dbReference type="InterPro" id="IPR010869">
    <property type="entry name" value="DUF1501"/>
</dbReference>
<dbReference type="Proteomes" id="UP000214646">
    <property type="component" value="Unassembled WGS sequence"/>
</dbReference>
<comment type="caution">
    <text evidence="1">The sequence shown here is derived from an EMBL/GenBank/DDBJ whole genome shotgun (WGS) entry which is preliminary data.</text>
</comment>
<name>A0A225E112_9BACT</name>
<dbReference type="AlphaFoldDB" id="A0A225E112"/>
<organism evidence="1 2">
    <name type="scientific">Fimbriiglobus ruber</name>
    <dbReference type="NCBI Taxonomy" id="1908690"/>
    <lineage>
        <taxon>Bacteria</taxon>
        <taxon>Pseudomonadati</taxon>
        <taxon>Planctomycetota</taxon>
        <taxon>Planctomycetia</taxon>
        <taxon>Gemmatales</taxon>
        <taxon>Gemmataceae</taxon>
        <taxon>Fimbriiglobus</taxon>
    </lineage>
</organism>
<evidence type="ECO:0000313" key="2">
    <source>
        <dbReference type="Proteomes" id="UP000214646"/>
    </source>
</evidence>
<protein>
    <recommendedName>
        <fullName evidence="3">Sulfatase</fullName>
    </recommendedName>
</protein>
<gene>
    <name evidence="1" type="ORF">FRUB_00552</name>
</gene>
<dbReference type="PANTHER" id="PTHR43737:SF1">
    <property type="entry name" value="DUF1501 DOMAIN-CONTAINING PROTEIN"/>
    <property type="match status" value="1"/>
</dbReference>
<dbReference type="Pfam" id="PF07394">
    <property type="entry name" value="DUF1501"/>
    <property type="match status" value="1"/>
</dbReference>
<evidence type="ECO:0008006" key="3">
    <source>
        <dbReference type="Google" id="ProtNLM"/>
    </source>
</evidence>